<evidence type="ECO:0000313" key="2">
    <source>
        <dbReference type="EMBL" id="EJZ50110.1"/>
    </source>
</evidence>
<dbReference type="AlphaFoldDB" id="U6Q1Z7"/>
<keyword evidence="3" id="KW-1185">Reference proteome</keyword>
<dbReference type="STRING" id="641147.HMPREF9021_02327"/>
<sequence length="111" mass="12433">MGYRVGGQCFTTSEEASDYKMSLVTPTIAQDGVLKMPIRKDDGWYFPVSGINYKPVFIKVDMYHPYCDEYGFLKDGIQVGLIITSLFAVSFFVKLVVKVLNGLGQFKDLGD</sequence>
<protein>
    <submittedName>
        <fullName evidence="2">Uncharacterized protein</fullName>
    </submittedName>
</protein>
<dbReference type="KEGG" id="smur:BWP33_03570"/>
<dbReference type="HOGENOM" id="CLU_166884_0_0_4"/>
<reference evidence="2 3" key="2">
    <citation type="submission" date="2011-10" db="EMBL/GenBank/DDBJ databases">
        <title>The Genome Sequence of Simonsiella muelleri ATCC 29453.</title>
        <authorList>
            <consortium name="The Broad Institute Genome Sequencing Platform"/>
            <consortium name="The Broad Institute Genome Sequencing Center for Infectious Disease"/>
            <person name="Earl A."/>
            <person name="Ward D."/>
            <person name="Feldgarden M."/>
            <person name="Gevers D."/>
            <person name="Izard J."/>
            <person name="Baranova O.V."/>
            <person name="Blanton J.M."/>
            <person name="Tanner A.C."/>
            <person name="Dewhirst F."/>
            <person name="Young S.K."/>
            <person name="Zeng Q."/>
            <person name="Gargeya S."/>
            <person name="Fitzgerald M."/>
            <person name="Haas B."/>
            <person name="Abouelleil A."/>
            <person name="Alvarado L."/>
            <person name="Arachchi H.M."/>
            <person name="Berlin A."/>
            <person name="Brown A."/>
            <person name="Chapman S.B."/>
            <person name="Chen Z."/>
            <person name="Dunbar C."/>
            <person name="Freedman E."/>
            <person name="Gearin G."/>
            <person name="Goldberg J."/>
            <person name="Griggs A."/>
            <person name="Gujja S."/>
            <person name="Heiman D."/>
            <person name="Howarth C."/>
            <person name="Larson L."/>
            <person name="Lui A."/>
            <person name="MacDonald P.J.P."/>
            <person name="Montmayeur A."/>
            <person name="Murphy C."/>
            <person name="Neiman D."/>
            <person name="Pearson M."/>
            <person name="Priest M."/>
            <person name="Roberts A."/>
            <person name="Saif S."/>
            <person name="Shea T."/>
            <person name="Shenoy N."/>
            <person name="Sisk P."/>
            <person name="Stolte C."/>
            <person name="Sykes S."/>
            <person name="Wortman J."/>
            <person name="Nusbaum C."/>
            <person name="Birren B."/>
        </authorList>
    </citation>
    <scope>NUCLEOTIDE SEQUENCE [LARGE SCALE GENOMIC DNA]</scope>
    <source>
        <strain evidence="2 3">ATCC 29453</strain>
    </source>
</reference>
<proteinExistence type="predicted"/>
<accession>U6Q1Z7</accession>
<name>U6Q1Z7_9NEIS</name>
<gene>
    <name evidence="1" type="ORF">HMPREF9021_02327</name>
    <name evidence="2" type="ORF">HMPREF9021_02654</name>
</gene>
<dbReference type="EMBL" id="ADCY02000072">
    <property type="protein sequence ID" value="EFG29834.1"/>
    <property type="molecule type" value="Genomic_DNA"/>
</dbReference>
<dbReference type="EMBL" id="ADCY02000062">
    <property type="protein sequence ID" value="EJZ50110.1"/>
    <property type="molecule type" value="Genomic_DNA"/>
</dbReference>
<dbReference type="Proteomes" id="UP000017813">
    <property type="component" value="Unassembled WGS sequence"/>
</dbReference>
<evidence type="ECO:0000313" key="1">
    <source>
        <dbReference type="EMBL" id="EFG29834.1"/>
    </source>
</evidence>
<dbReference type="KEGG" id="smur:BWP33_04990"/>
<comment type="caution">
    <text evidence="2">The sequence shown here is derived from an EMBL/GenBank/DDBJ whole genome shotgun (WGS) entry which is preliminary data.</text>
</comment>
<dbReference type="OrthoDB" id="8604011at2"/>
<organism evidence="2 3">
    <name type="scientific">Simonsiella muelleri ATCC 29453</name>
    <dbReference type="NCBI Taxonomy" id="641147"/>
    <lineage>
        <taxon>Bacteria</taxon>
        <taxon>Pseudomonadati</taxon>
        <taxon>Pseudomonadota</taxon>
        <taxon>Betaproteobacteria</taxon>
        <taxon>Neisseriales</taxon>
        <taxon>Neisseriaceae</taxon>
        <taxon>Simonsiella</taxon>
    </lineage>
</organism>
<evidence type="ECO:0000313" key="3">
    <source>
        <dbReference type="Proteomes" id="UP000017813"/>
    </source>
</evidence>
<reference evidence="2 3" key="1">
    <citation type="submission" date="2010-03" db="EMBL/GenBank/DDBJ databases">
        <authorList>
            <consortium name="The Broad Institute Genome Sequencing Platform"/>
            <person name="Ward D."/>
            <person name="Earl A."/>
            <person name="Feldgarden M."/>
            <person name="Gevers D."/>
            <person name="Young S."/>
            <person name="Zeng Q."/>
            <person name="Koehrsen M."/>
            <person name="Alvarado L."/>
            <person name="Berlin A.M."/>
            <person name="Borenstein D."/>
            <person name="Chapman S.B."/>
            <person name="Chen Z."/>
            <person name="Engels R."/>
            <person name="Freedman E."/>
            <person name="Gellesch M."/>
            <person name="Goldberg J."/>
            <person name="Griggs A."/>
            <person name="Gujja S."/>
            <person name="Heilman E.R."/>
            <person name="Heiman D.I."/>
            <person name="Hepburn T.A."/>
            <person name="Howarth C."/>
            <person name="Jen D."/>
            <person name="Larson L."/>
            <person name="Mehta T."/>
            <person name="Park D."/>
            <person name="Pearson M."/>
            <person name="Richards J."/>
            <person name="Roberts A."/>
            <person name="Saif S."/>
            <person name="Shea T.D."/>
            <person name="Shenoy N."/>
            <person name="Sisk P."/>
            <person name="Stolte C."/>
            <person name="Sykes S.N."/>
            <person name="Walk T."/>
            <person name="White J."/>
            <person name="Yandava C."/>
            <person name="Izard J."/>
            <person name="Baranova O.V."/>
            <person name="Blanton J.M."/>
            <person name="Tanner A.C."/>
            <person name="Dewhirst F."/>
            <person name="Haas B."/>
            <person name="Nusbaum C."/>
            <person name="Birren B."/>
        </authorList>
    </citation>
    <scope>NUCLEOTIDE SEQUENCE [LARGE SCALE GENOMIC DNA]</scope>
    <source>
        <strain evidence="2 3">ATCC 29453</strain>
    </source>
</reference>